<evidence type="ECO:0000313" key="5">
    <source>
        <dbReference type="EMBL" id="MBO8458876.1"/>
    </source>
</evidence>
<organism evidence="5 6">
    <name type="scientific">Candidatus Gallipaludibacter merdavium</name>
    <dbReference type="NCBI Taxonomy" id="2840839"/>
    <lineage>
        <taxon>Bacteria</taxon>
        <taxon>Pseudomonadati</taxon>
        <taxon>Bacteroidota</taxon>
        <taxon>Bacteroidia</taxon>
        <taxon>Bacteroidales</taxon>
        <taxon>Candidatus Gallipaludibacter</taxon>
    </lineage>
</organism>
<keyword evidence="2" id="KW-0732">Signal</keyword>
<evidence type="ECO:0000256" key="1">
    <source>
        <dbReference type="ARBA" id="ARBA00009091"/>
    </source>
</evidence>
<evidence type="ECO:0000313" key="6">
    <source>
        <dbReference type="Proteomes" id="UP000823641"/>
    </source>
</evidence>
<dbReference type="GO" id="GO:0005829">
    <property type="term" value="C:cytosol"/>
    <property type="evidence" value="ECO:0007669"/>
    <property type="project" value="TreeGrafter"/>
</dbReference>
<name>A0A9D9HSB0_9BACT</name>
<keyword evidence="4" id="KW-0472">Membrane</keyword>
<sequence>MNKTISIVINAVLVVAVIVLFVLVLNKKDAKSSVEEVREKVQTGEILPVAYINVDSLLLQYQFAVDANEALMRKQEDARLKINTQARKLQADMEEFQRKLENNAFLSRERAEQEQTRILQKQQELQNLDAKLTEELMVEQQNMSLQLRDTINNFLKEFNADGRYHMIISNTAGDNLLQANDEYNITAEVVAALNKRCIKK</sequence>
<feature type="transmembrane region" description="Helical" evidence="4">
    <location>
        <begin position="6"/>
        <end position="25"/>
    </location>
</feature>
<dbReference type="EMBL" id="JADIMG010000004">
    <property type="protein sequence ID" value="MBO8458876.1"/>
    <property type="molecule type" value="Genomic_DNA"/>
</dbReference>
<evidence type="ECO:0000256" key="2">
    <source>
        <dbReference type="ARBA" id="ARBA00022729"/>
    </source>
</evidence>
<proteinExistence type="inferred from homology"/>
<dbReference type="AlphaFoldDB" id="A0A9D9HSB0"/>
<dbReference type="PANTHER" id="PTHR35089">
    <property type="entry name" value="CHAPERONE PROTEIN SKP"/>
    <property type="match status" value="1"/>
</dbReference>
<dbReference type="Pfam" id="PF03938">
    <property type="entry name" value="OmpH"/>
    <property type="match status" value="1"/>
</dbReference>
<keyword evidence="4" id="KW-1133">Transmembrane helix</keyword>
<evidence type="ECO:0000256" key="4">
    <source>
        <dbReference type="SAM" id="Phobius"/>
    </source>
</evidence>
<dbReference type="Gene3D" id="3.30.910.20">
    <property type="entry name" value="Skp domain"/>
    <property type="match status" value="1"/>
</dbReference>
<reference evidence="5" key="1">
    <citation type="submission" date="2020-10" db="EMBL/GenBank/DDBJ databases">
        <authorList>
            <person name="Gilroy R."/>
        </authorList>
    </citation>
    <scope>NUCLEOTIDE SEQUENCE</scope>
    <source>
        <strain evidence="5">G3-3990</strain>
    </source>
</reference>
<dbReference type="GO" id="GO:0050821">
    <property type="term" value="P:protein stabilization"/>
    <property type="evidence" value="ECO:0007669"/>
    <property type="project" value="TreeGrafter"/>
</dbReference>
<evidence type="ECO:0000256" key="3">
    <source>
        <dbReference type="SAM" id="Coils"/>
    </source>
</evidence>
<dbReference type="InterPro" id="IPR005632">
    <property type="entry name" value="Chaperone_Skp"/>
</dbReference>
<reference evidence="5" key="2">
    <citation type="journal article" date="2021" name="PeerJ">
        <title>Extensive microbial diversity within the chicken gut microbiome revealed by metagenomics and culture.</title>
        <authorList>
            <person name="Gilroy R."/>
            <person name="Ravi A."/>
            <person name="Getino M."/>
            <person name="Pursley I."/>
            <person name="Horton D.L."/>
            <person name="Alikhan N.F."/>
            <person name="Baker D."/>
            <person name="Gharbi K."/>
            <person name="Hall N."/>
            <person name="Watson M."/>
            <person name="Adriaenssens E.M."/>
            <person name="Foster-Nyarko E."/>
            <person name="Jarju S."/>
            <person name="Secka A."/>
            <person name="Antonio M."/>
            <person name="Oren A."/>
            <person name="Chaudhuri R.R."/>
            <person name="La Ragione R."/>
            <person name="Hildebrand F."/>
            <person name="Pallen M.J."/>
        </authorList>
    </citation>
    <scope>NUCLEOTIDE SEQUENCE</scope>
    <source>
        <strain evidence="5">G3-3990</strain>
    </source>
</reference>
<dbReference type="PANTHER" id="PTHR35089:SF1">
    <property type="entry name" value="CHAPERONE PROTEIN SKP"/>
    <property type="match status" value="1"/>
</dbReference>
<keyword evidence="4" id="KW-0812">Transmembrane</keyword>
<dbReference type="InterPro" id="IPR024930">
    <property type="entry name" value="Skp_dom_sf"/>
</dbReference>
<feature type="coiled-coil region" evidence="3">
    <location>
        <begin position="79"/>
        <end position="131"/>
    </location>
</feature>
<dbReference type="SMART" id="SM00935">
    <property type="entry name" value="OmpH"/>
    <property type="match status" value="1"/>
</dbReference>
<accession>A0A9D9HSB0</accession>
<comment type="caution">
    <text evidence="5">The sequence shown here is derived from an EMBL/GenBank/DDBJ whole genome shotgun (WGS) entry which is preliminary data.</text>
</comment>
<dbReference type="SUPFAM" id="SSF111384">
    <property type="entry name" value="OmpH-like"/>
    <property type="match status" value="1"/>
</dbReference>
<comment type="similarity">
    <text evidence="1">Belongs to the Skp family.</text>
</comment>
<protein>
    <submittedName>
        <fullName evidence="5">OmpH family outer membrane protein</fullName>
    </submittedName>
</protein>
<dbReference type="GO" id="GO:0051082">
    <property type="term" value="F:unfolded protein binding"/>
    <property type="evidence" value="ECO:0007669"/>
    <property type="project" value="InterPro"/>
</dbReference>
<keyword evidence="3" id="KW-0175">Coiled coil</keyword>
<dbReference type="Proteomes" id="UP000823641">
    <property type="component" value="Unassembled WGS sequence"/>
</dbReference>
<gene>
    <name evidence="5" type="ORF">IAA73_00860</name>
</gene>